<dbReference type="Proteomes" id="UP000199377">
    <property type="component" value="Unassembled WGS sequence"/>
</dbReference>
<protein>
    <submittedName>
        <fullName evidence="4">Chaperone required for the assembly of the F1-ATPase</fullName>
    </submittedName>
</protein>
<keyword evidence="3" id="KW-0143">Chaperone</keyword>
<proteinExistence type="inferred from homology"/>
<dbReference type="PANTHER" id="PTHR21013">
    <property type="entry name" value="ATP SYNTHASE MITOCHONDRIAL F1 COMPLEX ASSEMBLY FACTOR 2/ATP12 PROTEIN, MITOCHONDRIAL PRECURSOR"/>
    <property type="match status" value="1"/>
</dbReference>
<dbReference type="Pfam" id="PF07542">
    <property type="entry name" value="ATP12"/>
    <property type="match status" value="1"/>
</dbReference>
<dbReference type="InterPro" id="IPR023335">
    <property type="entry name" value="ATP12_ortho_dom_sf"/>
</dbReference>
<evidence type="ECO:0000256" key="3">
    <source>
        <dbReference type="ARBA" id="ARBA00023186"/>
    </source>
</evidence>
<dbReference type="GO" id="GO:0043461">
    <property type="term" value="P:proton-transporting ATP synthase complex assembly"/>
    <property type="evidence" value="ECO:0007669"/>
    <property type="project" value="InterPro"/>
</dbReference>
<accession>A0A1I3MXL4</accession>
<evidence type="ECO:0000313" key="4">
    <source>
        <dbReference type="EMBL" id="SFJ01672.1"/>
    </source>
</evidence>
<comment type="similarity">
    <text evidence="1">Belongs to the ATP12 family.</text>
</comment>
<gene>
    <name evidence="4" type="ORF">SAMN05216258_11235</name>
</gene>
<dbReference type="InterPro" id="IPR011419">
    <property type="entry name" value="ATP12_ATP_synth-F1-assembly"/>
</dbReference>
<dbReference type="RefSeq" id="WP_092864422.1">
    <property type="nucleotide sequence ID" value="NZ_FOQH01000012.1"/>
</dbReference>
<dbReference type="STRING" id="1114924.SAMN05216258_11235"/>
<dbReference type="OrthoDB" id="9797825at2"/>
<evidence type="ECO:0000313" key="5">
    <source>
        <dbReference type="Proteomes" id="UP000199377"/>
    </source>
</evidence>
<sequence length="236" mass="25301">MAAPKRFWKQAGAVQTPDGWGVALDGRPLRTPGKAPLTAPTRALAQALAEEWDAQAEVVDPSSMPLTRSLNTAIDRVGEKHAEVVDAVAAYAGSDLLCYRAPHPEALARRQAEAWDPLLDWAARTHGARLLCAEGVMHVAQPEEALARLRAAASAHDPLALVALHELTVLSGSLVIALAVSAGELAAEEGWKRSRVDETWQAEQWGEDAEAAAMAARKRADFLAARRLLDLMTDPS</sequence>
<dbReference type="EMBL" id="FOQH01000012">
    <property type="protein sequence ID" value="SFJ01672.1"/>
    <property type="molecule type" value="Genomic_DNA"/>
</dbReference>
<dbReference type="Gene3D" id="3.30.2180.10">
    <property type="entry name" value="ATP12-like"/>
    <property type="match status" value="1"/>
</dbReference>
<organism evidence="4 5">
    <name type="scientific">Albimonas pacifica</name>
    <dbReference type="NCBI Taxonomy" id="1114924"/>
    <lineage>
        <taxon>Bacteria</taxon>
        <taxon>Pseudomonadati</taxon>
        <taxon>Pseudomonadota</taxon>
        <taxon>Alphaproteobacteria</taxon>
        <taxon>Rhodobacterales</taxon>
        <taxon>Paracoccaceae</taxon>
        <taxon>Albimonas</taxon>
    </lineage>
</organism>
<reference evidence="4 5" key="1">
    <citation type="submission" date="2016-10" db="EMBL/GenBank/DDBJ databases">
        <authorList>
            <person name="de Groot N.N."/>
        </authorList>
    </citation>
    <scope>NUCLEOTIDE SEQUENCE [LARGE SCALE GENOMIC DNA]</scope>
    <source>
        <strain evidence="4 5">CGMCC 1.11030</strain>
    </source>
</reference>
<name>A0A1I3MXL4_9RHOB</name>
<dbReference type="Gene3D" id="1.10.3580.10">
    <property type="entry name" value="ATP12 ATPase"/>
    <property type="match status" value="1"/>
</dbReference>
<dbReference type="PANTHER" id="PTHR21013:SF10">
    <property type="entry name" value="ATP SYNTHASE MITOCHONDRIAL F1 COMPLEX ASSEMBLY FACTOR 2"/>
    <property type="match status" value="1"/>
</dbReference>
<keyword evidence="2" id="KW-0809">Transit peptide</keyword>
<keyword evidence="5" id="KW-1185">Reference proteome</keyword>
<dbReference type="AlphaFoldDB" id="A0A1I3MXL4"/>
<evidence type="ECO:0000256" key="2">
    <source>
        <dbReference type="ARBA" id="ARBA00022946"/>
    </source>
</evidence>
<dbReference type="SUPFAM" id="SSF160909">
    <property type="entry name" value="ATP12-like"/>
    <property type="match status" value="1"/>
</dbReference>
<dbReference type="InterPro" id="IPR042272">
    <property type="entry name" value="ATP12_ATP_synth-F1-assembly_N"/>
</dbReference>
<evidence type="ECO:0000256" key="1">
    <source>
        <dbReference type="ARBA" id="ARBA00008231"/>
    </source>
</evidence>